<keyword evidence="4 9" id="KW-0813">Transport</keyword>
<feature type="transmembrane region" description="Helical" evidence="9">
    <location>
        <begin position="57"/>
        <end position="75"/>
    </location>
</feature>
<keyword evidence="5 9" id="KW-0812">Transmembrane</keyword>
<keyword evidence="9" id="KW-0520">NAD</keyword>
<feature type="transmembrane region" description="Helical" evidence="9">
    <location>
        <begin position="6"/>
        <end position="25"/>
    </location>
</feature>
<dbReference type="GO" id="GO:0030964">
    <property type="term" value="C:NADH dehydrogenase complex"/>
    <property type="evidence" value="ECO:0007669"/>
    <property type="project" value="TreeGrafter"/>
</dbReference>
<dbReference type="PANTHER" id="PTHR11058:SF9">
    <property type="entry name" value="NADH-UBIQUINONE OXIDOREDUCTASE CHAIN 3"/>
    <property type="match status" value="1"/>
</dbReference>
<name>A0A343S5A9_CHAAP</name>
<keyword evidence="9" id="KW-1278">Translocase</keyword>
<keyword evidence="6 9" id="KW-1133">Transmembrane helix</keyword>
<comment type="function">
    <text evidence="9">Core subunit of the mitochondrial membrane respiratory chain NADH dehydrogenase (Complex I) which catalyzes electron transfer from NADH through the respiratory chain, using ubiquinone as an electron acceptor. Essential for the catalytic activity of complex I.</text>
</comment>
<dbReference type="GO" id="GO:0031966">
    <property type="term" value="C:mitochondrial membrane"/>
    <property type="evidence" value="ECO:0007669"/>
    <property type="project" value="UniProtKB-SubCell"/>
</dbReference>
<comment type="subcellular location">
    <subcellularLocation>
        <location evidence="1">Membrane</location>
    </subcellularLocation>
    <subcellularLocation>
        <location evidence="9">Mitochondrion membrane</location>
        <topology evidence="9">Multi-pass membrane protein</topology>
    </subcellularLocation>
</comment>
<accession>A0A343S5A9</accession>
<dbReference type="Gene3D" id="1.20.58.1610">
    <property type="entry name" value="NADH:ubiquinone/plastoquinone oxidoreductase, chain 3"/>
    <property type="match status" value="1"/>
</dbReference>
<dbReference type="InterPro" id="IPR038430">
    <property type="entry name" value="NDAH_ubi_oxred_su3_sf"/>
</dbReference>
<comment type="catalytic activity">
    <reaction evidence="8 9">
        <text>a ubiquinone + NADH + 5 H(+)(in) = a ubiquinol + NAD(+) + 4 H(+)(out)</text>
        <dbReference type="Rhea" id="RHEA:29091"/>
        <dbReference type="Rhea" id="RHEA-COMP:9565"/>
        <dbReference type="Rhea" id="RHEA-COMP:9566"/>
        <dbReference type="ChEBI" id="CHEBI:15378"/>
        <dbReference type="ChEBI" id="CHEBI:16389"/>
        <dbReference type="ChEBI" id="CHEBI:17976"/>
        <dbReference type="ChEBI" id="CHEBI:57540"/>
        <dbReference type="ChEBI" id="CHEBI:57945"/>
        <dbReference type="EC" id="7.1.1.2"/>
    </reaction>
</comment>
<evidence type="ECO:0000256" key="3">
    <source>
        <dbReference type="ARBA" id="ARBA00021007"/>
    </source>
</evidence>
<feature type="transmembrane region" description="Helical" evidence="9">
    <location>
        <begin position="87"/>
        <end position="109"/>
    </location>
</feature>
<dbReference type="InterPro" id="IPR000440">
    <property type="entry name" value="NADH_UbQ/plastoQ_OxRdtase_su3"/>
</dbReference>
<keyword evidence="9 10" id="KW-0496">Mitochondrion</keyword>
<dbReference type="EC" id="7.1.1.2" evidence="9"/>
<dbReference type="EMBL" id="KY824658">
    <property type="protein sequence ID" value="AUJ21416.1"/>
    <property type="molecule type" value="Genomic_DNA"/>
</dbReference>
<keyword evidence="9" id="KW-0679">Respiratory chain</keyword>
<dbReference type="PANTHER" id="PTHR11058">
    <property type="entry name" value="NADH-UBIQUINONE OXIDOREDUCTASE CHAIN 3"/>
    <property type="match status" value="1"/>
</dbReference>
<organism evidence="10">
    <name type="scientific">Chaetopleura apiculata</name>
    <name type="common">Common eastern chiton</name>
    <name type="synonym">Chiton apiculatus</name>
    <dbReference type="NCBI Taxonomy" id="58794"/>
    <lineage>
        <taxon>Eukaryota</taxon>
        <taxon>Metazoa</taxon>
        <taxon>Spiralia</taxon>
        <taxon>Lophotrochozoa</taxon>
        <taxon>Mollusca</taxon>
        <taxon>Polyplacophora</taxon>
        <taxon>Neoloricata</taxon>
        <taxon>Chitonida</taxon>
        <taxon>Chitonina</taxon>
        <taxon>Chaetopleuridae</taxon>
        <taxon>Chaetopleura</taxon>
    </lineage>
</organism>
<keyword evidence="7 9" id="KW-0472">Membrane</keyword>
<proteinExistence type="inferred from homology"/>
<evidence type="ECO:0000256" key="9">
    <source>
        <dbReference type="RuleBase" id="RU003640"/>
    </source>
</evidence>
<evidence type="ECO:0000256" key="5">
    <source>
        <dbReference type="ARBA" id="ARBA00022692"/>
    </source>
</evidence>
<evidence type="ECO:0000256" key="2">
    <source>
        <dbReference type="ARBA" id="ARBA00008472"/>
    </source>
</evidence>
<comment type="similarity">
    <text evidence="2 9">Belongs to the complex I subunit 3 family.</text>
</comment>
<geneLocation type="mitochondrion" evidence="10"/>
<evidence type="ECO:0000313" key="10">
    <source>
        <dbReference type="EMBL" id="AUJ21416.1"/>
    </source>
</evidence>
<keyword evidence="9" id="KW-0830">Ubiquinone</keyword>
<reference evidence="10" key="1">
    <citation type="journal article" date="2017" name="Mol. Phylogenet. Evol.">
        <title>Mitochondrial gene order evolution in Mollusca: Inference of the ancestral state from the mtDNA of Chaetopleura apiculata (Polyplacophora, Chaetopleuridae).</title>
        <authorList>
            <person name="Guerra D."/>
            <person name="Bouvet K."/>
            <person name="Breton S."/>
        </authorList>
    </citation>
    <scope>NUCLEOTIDE SEQUENCE</scope>
    <source>
        <tissue evidence="10">Foot</tissue>
    </source>
</reference>
<evidence type="ECO:0000256" key="8">
    <source>
        <dbReference type="ARBA" id="ARBA00049551"/>
    </source>
</evidence>
<dbReference type="Pfam" id="PF00507">
    <property type="entry name" value="Oxidored_q4"/>
    <property type="match status" value="1"/>
</dbReference>
<gene>
    <name evidence="10" type="primary">nad3</name>
</gene>
<evidence type="ECO:0000256" key="4">
    <source>
        <dbReference type="ARBA" id="ARBA00022448"/>
    </source>
</evidence>
<dbReference type="AlphaFoldDB" id="A0A343S5A9"/>
<evidence type="ECO:0000256" key="1">
    <source>
        <dbReference type="ARBA" id="ARBA00004370"/>
    </source>
</evidence>
<evidence type="ECO:0000256" key="6">
    <source>
        <dbReference type="ARBA" id="ARBA00022989"/>
    </source>
</evidence>
<evidence type="ECO:0000256" key="7">
    <source>
        <dbReference type="ARBA" id="ARBA00023136"/>
    </source>
</evidence>
<sequence>MMLLCLIMLFIFFLSGLLVIISVFLTKKKLISREKSSPFECGFDPKSSSRIPFSMRFFLITVIFLVFDVEIILLLPYLMTCSRSTDIFSLVGSVSIIIILLGGMLHEWAQGSLYWMDYKE</sequence>
<dbReference type="GO" id="GO:0008137">
    <property type="term" value="F:NADH dehydrogenase (ubiquinone) activity"/>
    <property type="evidence" value="ECO:0007669"/>
    <property type="project" value="UniProtKB-UniRule"/>
</dbReference>
<keyword evidence="9" id="KW-0249">Electron transport</keyword>
<protein>
    <recommendedName>
        <fullName evidence="3 9">NADH-ubiquinone oxidoreductase chain 3</fullName>
        <ecNumber evidence="9">7.1.1.2</ecNumber>
    </recommendedName>
</protein>